<dbReference type="PANTHER" id="PTHR43304">
    <property type="entry name" value="PHYTOCHROME-LIKE PROTEIN CPH1"/>
    <property type="match status" value="1"/>
</dbReference>
<gene>
    <name evidence="9" type="ORF">RM538_05070</name>
</gene>
<evidence type="ECO:0000256" key="2">
    <source>
        <dbReference type="ARBA" id="ARBA00012438"/>
    </source>
</evidence>
<dbReference type="InterPro" id="IPR001610">
    <property type="entry name" value="PAC"/>
</dbReference>
<dbReference type="CDD" id="cd00130">
    <property type="entry name" value="PAS"/>
    <property type="match status" value="1"/>
</dbReference>
<evidence type="ECO:0000313" key="9">
    <source>
        <dbReference type="EMBL" id="MDT0555364.1"/>
    </source>
</evidence>
<dbReference type="InterPro" id="IPR035965">
    <property type="entry name" value="PAS-like_dom_sf"/>
</dbReference>
<protein>
    <recommendedName>
        <fullName evidence="2">histidine kinase</fullName>
        <ecNumber evidence="2">2.7.13.3</ecNumber>
    </recommendedName>
</protein>
<accession>A0ABU2YAZ6</accession>
<dbReference type="SMART" id="SM00387">
    <property type="entry name" value="HATPase_c"/>
    <property type="match status" value="1"/>
</dbReference>
<dbReference type="InterPro" id="IPR036890">
    <property type="entry name" value="HATPase_C_sf"/>
</dbReference>
<dbReference type="SMART" id="SM00091">
    <property type="entry name" value="PAS"/>
    <property type="match status" value="1"/>
</dbReference>
<dbReference type="SUPFAM" id="SSF55874">
    <property type="entry name" value="ATPase domain of HSP90 chaperone/DNA topoisomerase II/histidine kinase"/>
    <property type="match status" value="1"/>
</dbReference>
<feature type="domain" description="Histidine kinase" evidence="6">
    <location>
        <begin position="287"/>
        <end position="500"/>
    </location>
</feature>
<comment type="caution">
    <text evidence="9">The sequence shown here is derived from an EMBL/GenBank/DDBJ whole genome shotgun (WGS) entry which is preliminary data.</text>
</comment>
<keyword evidence="4" id="KW-0808">Transferase</keyword>
<dbReference type="Pfam" id="PF02518">
    <property type="entry name" value="HATPase_c"/>
    <property type="match status" value="1"/>
</dbReference>
<evidence type="ECO:0000256" key="3">
    <source>
        <dbReference type="ARBA" id="ARBA00022553"/>
    </source>
</evidence>
<keyword evidence="5" id="KW-0418">Kinase</keyword>
<evidence type="ECO:0000259" key="8">
    <source>
        <dbReference type="PROSITE" id="PS50113"/>
    </source>
</evidence>
<dbReference type="InterPro" id="IPR000700">
    <property type="entry name" value="PAS-assoc_C"/>
</dbReference>
<dbReference type="InterPro" id="IPR052162">
    <property type="entry name" value="Sensor_kinase/Photoreceptor"/>
</dbReference>
<dbReference type="PROSITE" id="PS50113">
    <property type="entry name" value="PAC"/>
    <property type="match status" value="1"/>
</dbReference>
<dbReference type="EMBL" id="JAVRHZ010000002">
    <property type="protein sequence ID" value="MDT0555364.1"/>
    <property type="molecule type" value="Genomic_DNA"/>
</dbReference>
<organism evidence="9 10">
    <name type="scientific">Patiriisocius hiemis</name>
    <dbReference type="NCBI Taxonomy" id="3075604"/>
    <lineage>
        <taxon>Bacteria</taxon>
        <taxon>Pseudomonadati</taxon>
        <taxon>Bacteroidota</taxon>
        <taxon>Flavobacteriia</taxon>
        <taxon>Flavobacteriales</taxon>
        <taxon>Flavobacteriaceae</taxon>
        <taxon>Patiriisocius</taxon>
    </lineage>
</organism>
<proteinExistence type="predicted"/>
<dbReference type="RefSeq" id="WP_311332318.1">
    <property type="nucleotide sequence ID" value="NZ_JAVRHZ010000002.1"/>
</dbReference>
<dbReference type="SMART" id="SM00086">
    <property type="entry name" value="PAC"/>
    <property type="match status" value="2"/>
</dbReference>
<dbReference type="PRINTS" id="PR00344">
    <property type="entry name" value="BCTRLSENSOR"/>
</dbReference>
<evidence type="ECO:0000259" key="7">
    <source>
        <dbReference type="PROSITE" id="PS50112"/>
    </source>
</evidence>
<name>A0ABU2YAZ6_9FLAO</name>
<keyword evidence="3" id="KW-0597">Phosphoprotein</keyword>
<comment type="catalytic activity">
    <reaction evidence="1">
        <text>ATP + protein L-histidine = ADP + protein N-phospho-L-histidine.</text>
        <dbReference type="EC" id="2.7.13.3"/>
    </reaction>
</comment>
<dbReference type="InterPro" id="IPR003594">
    <property type="entry name" value="HATPase_dom"/>
</dbReference>
<dbReference type="PROSITE" id="PS50112">
    <property type="entry name" value="PAS"/>
    <property type="match status" value="1"/>
</dbReference>
<evidence type="ECO:0000313" key="10">
    <source>
        <dbReference type="Proteomes" id="UP001254488"/>
    </source>
</evidence>
<evidence type="ECO:0000259" key="6">
    <source>
        <dbReference type="PROSITE" id="PS50109"/>
    </source>
</evidence>
<dbReference type="NCBIfam" id="TIGR00229">
    <property type="entry name" value="sensory_box"/>
    <property type="match status" value="1"/>
</dbReference>
<dbReference type="Pfam" id="PF13426">
    <property type="entry name" value="PAS_9"/>
    <property type="match status" value="1"/>
</dbReference>
<dbReference type="InterPro" id="IPR000014">
    <property type="entry name" value="PAS"/>
</dbReference>
<feature type="domain" description="PAC" evidence="8">
    <location>
        <begin position="217"/>
        <end position="269"/>
    </location>
</feature>
<evidence type="ECO:0000256" key="5">
    <source>
        <dbReference type="ARBA" id="ARBA00022777"/>
    </source>
</evidence>
<feature type="domain" description="PAS" evidence="7">
    <location>
        <begin position="143"/>
        <end position="213"/>
    </location>
</feature>
<dbReference type="PANTHER" id="PTHR43304:SF1">
    <property type="entry name" value="PAC DOMAIN-CONTAINING PROTEIN"/>
    <property type="match status" value="1"/>
</dbReference>
<dbReference type="Gene3D" id="3.30.565.10">
    <property type="entry name" value="Histidine kinase-like ATPase, C-terminal domain"/>
    <property type="match status" value="1"/>
</dbReference>
<dbReference type="Pfam" id="PF08447">
    <property type="entry name" value="PAS_3"/>
    <property type="match status" value="1"/>
</dbReference>
<keyword evidence="10" id="KW-1185">Reference proteome</keyword>
<dbReference type="PROSITE" id="PS50109">
    <property type="entry name" value="HIS_KIN"/>
    <property type="match status" value="1"/>
</dbReference>
<dbReference type="Gene3D" id="3.30.450.20">
    <property type="entry name" value="PAS domain"/>
    <property type="match status" value="2"/>
</dbReference>
<dbReference type="InterPro" id="IPR005467">
    <property type="entry name" value="His_kinase_dom"/>
</dbReference>
<dbReference type="SUPFAM" id="SSF55785">
    <property type="entry name" value="PYP-like sensor domain (PAS domain)"/>
    <property type="match status" value="2"/>
</dbReference>
<dbReference type="EC" id="2.7.13.3" evidence="2"/>
<evidence type="ECO:0000256" key="4">
    <source>
        <dbReference type="ARBA" id="ARBA00022679"/>
    </source>
</evidence>
<sequence length="501" mass="57410">MKVSQKNDLKELLKREDIIIEYLQEAAKIGTWEYDTINQKVTWGQITTKIHERPLGYQPTLEEGILYYREGLSRDTITRVFNNALENDEEFDEELEIVTAKNNIRWIRTIGVPVFKNNKCVKVYGLFQDIHEKNKAVEEKLIKQQQFKSTFDHSAIGMALVGIDGSWLQVNNSLLKMLGYTRKELLQMTFQDITHPHDLNKDVRLLSSTIKGERATYQMEKRYFHKDGSIIWALLSVSLVRNEDGKPLHFISQIVNISEVKEAEKNMNKLLEISQDQNTRLLNFANIVSHNLRSHGGNLKMLLDIIETDKPELVRDEMFPMLQSAVKNLNETIGHLNDAALLKIKTIESLEPVNVYTTVNKEISSINAWAHKANAIITNTIKKDLHVMGVPAYIDSLFFNLLSNAIKYRHPDRDPIITISSKVKKKEVEICVEDNGLGIDLELHGDRLFGMYKTFHKHKDAKGIGLYITKNQVEAMNGTIKVESAVGKGTKFLIYLSCEKN</sequence>
<dbReference type="InterPro" id="IPR004358">
    <property type="entry name" value="Sig_transdc_His_kin-like_C"/>
</dbReference>
<dbReference type="InterPro" id="IPR013655">
    <property type="entry name" value="PAS_fold_3"/>
</dbReference>
<reference evidence="9 10" key="1">
    <citation type="submission" date="2023-09" db="EMBL/GenBank/DDBJ databases">
        <authorList>
            <person name="Rey-Velasco X."/>
        </authorList>
    </citation>
    <scope>NUCLEOTIDE SEQUENCE [LARGE SCALE GENOMIC DNA]</scope>
    <source>
        <strain evidence="9 10">W242</strain>
    </source>
</reference>
<evidence type="ECO:0000256" key="1">
    <source>
        <dbReference type="ARBA" id="ARBA00000085"/>
    </source>
</evidence>
<dbReference type="Proteomes" id="UP001254488">
    <property type="component" value="Unassembled WGS sequence"/>
</dbReference>